<reference evidence="1 2" key="1">
    <citation type="submission" date="2020-08" db="EMBL/GenBank/DDBJ databases">
        <title>A Genomic Blueprint of the Chicken Gut Microbiome.</title>
        <authorList>
            <person name="Gilroy R."/>
            <person name="Ravi A."/>
            <person name="Getino M."/>
            <person name="Pursley I."/>
            <person name="Horton D.L."/>
            <person name="Alikhan N.-F."/>
            <person name="Baker D."/>
            <person name="Gharbi K."/>
            <person name="Hall N."/>
            <person name="Watson M."/>
            <person name="Adriaenssens E.M."/>
            <person name="Foster-Nyarko E."/>
            <person name="Jarju S."/>
            <person name="Secka A."/>
            <person name="Antonio M."/>
            <person name="Oren A."/>
            <person name="Chaudhuri R."/>
            <person name="La Ragione R.M."/>
            <person name="Hildebrand F."/>
            <person name="Pallen M.J."/>
        </authorList>
    </citation>
    <scope>NUCLEOTIDE SEQUENCE [LARGE SCALE GENOMIC DNA]</scope>
    <source>
        <strain evidence="1 2">A46</strain>
    </source>
</reference>
<evidence type="ECO:0000313" key="1">
    <source>
        <dbReference type="EMBL" id="MBD8036929.1"/>
    </source>
</evidence>
<dbReference type="PANTHER" id="PTHR39166">
    <property type="entry name" value="BLL1166 PROTEIN"/>
    <property type="match status" value="1"/>
</dbReference>
<dbReference type="PANTHER" id="PTHR39166:SF1">
    <property type="entry name" value="BLL1166 PROTEIN"/>
    <property type="match status" value="1"/>
</dbReference>
<name>A0ABR8XYD6_9BACL</name>
<proteinExistence type="predicted"/>
<gene>
    <name evidence="1" type="ORF">H9635_09245</name>
</gene>
<dbReference type="InterPro" id="IPR009267">
    <property type="entry name" value="NTP_transf_6"/>
</dbReference>
<dbReference type="Proteomes" id="UP000619101">
    <property type="component" value="Unassembled WGS sequence"/>
</dbReference>
<protein>
    <submittedName>
        <fullName evidence="1">Nucleotidyltransferase family protein</fullName>
    </submittedName>
</protein>
<dbReference type="Pfam" id="PF06042">
    <property type="entry name" value="NTP_transf_6"/>
    <property type="match status" value="1"/>
</dbReference>
<comment type="caution">
    <text evidence="1">The sequence shown here is derived from an EMBL/GenBank/DDBJ whole genome shotgun (WGS) entry which is preliminary data.</text>
</comment>
<dbReference type="EMBL" id="JACSPZ010000004">
    <property type="protein sequence ID" value="MBD8036929.1"/>
    <property type="molecule type" value="Genomic_DNA"/>
</dbReference>
<accession>A0ABR8XYD6</accession>
<evidence type="ECO:0000313" key="2">
    <source>
        <dbReference type="Proteomes" id="UP000619101"/>
    </source>
</evidence>
<organism evidence="1 2">
    <name type="scientific">Solibacillus faecavium</name>
    <dbReference type="NCBI Taxonomy" id="2762221"/>
    <lineage>
        <taxon>Bacteria</taxon>
        <taxon>Bacillati</taxon>
        <taxon>Bacillota</taxon>
        <taxon>Bacilli</taxon>
        <taxon>Bacillales</taxon>
        <taxon>Caryophanaceae</taxon>
        <taxon>Solibacillus</taxon>
    </lineage>
</organism>
<sequence length="167" mass="19456">MSILKNVQALQLNDCWVAAGVIRNKVWDYLHNLQTEINDIDVIYFDKSDRSTETEKFLESKLQHIMPTQPWSVKNQARMHIKNKVSPYLSSFDGVAHFPETPTAIAVRLNNEKIEIMAPYGLSDLFEGIVRPTPPFNQNANLHTIYLNRIQNKNWRSIWYNLIIKSE</sequence>
<keyword evidence="2" id="KW-1185">Reference proteome</keyword>